<accession>A0A7C3KFT1</accession>
<feature type="chain" id="PRO_5028363265" evidence="2">
    <location>
        <begin position="21"/>
        <end position="245"/>
    </location>
</feature>
<name>A0A7C3KFT1_9CYAN</name>
<proteinExistence type="predicted"/>
<reference evidence="3" key="1">
    <citation type="journal article" date="2020" name="mSystems">
        <title>Genome- and Community-Level Interaction Insights into Carbon Utilization and Element Cycling Functions of Hydrothermarchaeota in Hydrothermal Sediment.</title>
        <authorList>
            <person name="Zhou Z."/>
            <person name="Liu Y."/>
            <person name="Xu W."/>
            <person name="Pan J."/>
            <person name="Luo Z.H."/>
            <person name="Li M."/>
        </authorList>
    </citation>
    <scope>NUCLEOTIDE SEQUENCE [LARGE SCALE GENOMIC DNA]</scope>
    <source>
        <strain evidence="3">SpSt-418</strain>
    </source>
</reference>
<protein>
    <submittedName>
        <fullName evidence="3">Uncharacterized protein</fullName>
    </submittedName>
</protein>
<evidence type="ECO:0000313" key="3">
    <source>
        <dbReference type="EMBL" id="HFM99290.1"/>
    </source>
</evidence>
<feature type="signal peptide" evidence="2">
    <location>
        <begin position="1"/>
        <end position="20"/>
    </location>
</feature>
<dbReference type="AlphaFoldDB" id="A0A7C3KFT1"/>
<evidence type="ECO:0000256" key="2">
    <source>
        <dbReference type="SAM" id="SignalP"/>
    </source>
</evidence>
<dbReference type="EMBL" id="DSRU01000235">
    <property type="protein sequence ID" value="HFM99290.1"/>
    <property type="molecule type" value="Genomic_DNA"/>
</dbReference>
<organism evidence="3">
    <name type="scientific">Oscillatoriales cyanobacterium SpSt-418</name>
    <dbReference type="NCBI Taxonomy" id="2282169"/>
    <lineage>
        <taxon>Bacteria</taxon>
        <taxon>Bacillati</taxon>
        <taxon>Cyanobacteriota</taxon>
        <taxon>Cyanophyceae</taxon>
        <taxon>Oscillatoriophycideae</taxon>
        <taxon>Oscillatoriales</taxon>
    </lineage>
</organism>
<feature type="region of interest" description="Disordered" evidence="1">
    <location>
        <begin position="24"/>
        <end position="67"/>
    </location>
</feature>
<gene>
    <name evidence="3" type="ORF">ENR64_16335</name>
</gene>
<feature type="compositionally biased region" description="Polar residues" evidence="1">
    <location>
        <begin position="24"/>
        <end position="65"/>
    </location>
</feature>
<keyword evidence="2" id="KW-0732">Signal</keyword>
<comment type="caution">
    <text evidence="3">The sequence shown here is derived from an EMBL/GenBank/DDBJ whole genome shotgun (WGS) entry which is preliminary data.</text>
</comment>
<evidence type="ECO:0000256" key="1">
    <source>
        <dbReference type="SAM" id="MobiDB-lite"/>
    </source>
</evidence>
<sequence>MQKKLAIGVCVLTLLAGGYATFQKTPEPTVSNNLRPNEESFSQSQPETISTSNNANHRQQTQMISRQDAIARAEETREVQRRSLIAKMKPLTQQMDLLSQRMVGRQQKISNLELQDNQLKSELETHNRNVRAFMMKHQAAVACMGATGVTLDENNQYSEDVKNVATAMTALCGFGVISNGEFRKQVIFVADQLNQAHNYSMNLTAQIKTNQTTLATEIKNLEQEQLEVSRLGTDLQNYETELADI</sequence>